<organism evidence="2 3">
    <name type="scientific">Tenacibaculum caenipelagi</name>
    <dbReference type="NCBI Taxonomy" id="1325435"/>
    <lineage>
        <taxon>Bacteria</taxon>
        <taxon>Pseudomonadati</taxon>
        <taxon>Bacteroidota</taxon>
        <taxon>Flavobacteriia</taxon>
        <taxon>Flavobacteriales</taxon>
        <taxon>Flavobacteriaceae</taxon>
        <taxon>Tenacibaculum</taxon>
    </lineage>
</organism>
<dbReference type="PANTHER" id="PTHR33734">
    <property type="entry name" value="LYSM DOMAIN-CONTAINING GPI-ANCHORED PROTEIN 2"/>
    <property type="match status" value="1"/>
</dbReference>
<comment type="caution">
    <text evidence="2">The sequence shown here is derived from an EMBL/GenBank/DDBJ whole genome shotgun (WGS) entry which is preliminary data.</text>
</comment>
<protein>
    <recommendedName>
        <fullName evidence="1">LysM domain-containing protein</fullName>
    </recommendedName>
</protein>
<dbReference type="InterPro" id="IPR018392">
    <property type="entry name" value="LysM"/>
</dbReference>
<dbReference type="Proteomes" id="UP000295390">
    <property type="component" value="Unassembled WGS sequence"/>
</dbReference>
<dbReference type="OrthoDB" id="8248741at2"/>
<name>A0A4R6TNV5_9FLAO</name>
<evidence type="ECO:0000313" key="2">
    <source>
        <dbReference type="EMBL" id="TDQ29959.1"/>
    </source>
</evidence>
<evidence type="ECO:0000313" key="3">
    <source>
        <dbReference type="Proteomes" id="UP000295390"/>
    </source>
</evidence>
<feature type="domain" description="LysM" evidence="1">
    <location>
        <begin position="1648"/>
        <end position="1676"/>
    </location>
</feature>
<sequence length="3587" mass="396397">MSLSNLTTTFREQADTNNGNITINAVTFTDSQLIPPEGLDELLTKGYQLPDGKSLLINTSGTTIPEPVGNTLTIQNATAAILNVDRTNTEVTLTITVNESNDVQFTILIDLNDWKFETSWKYMTGGVFDNIPYSSPAFIFSTEDIVKFSWQNQTVPLIIGQNFASLITLTKWLKPVVDFLTSWSSSTRLALVGSLDPSVVNNEEIIYPEMNLYVAIDATVISLGFLEVSNPGVGFQIKTIEELVSQDSDIDDISSITEEETEKTQTPVLYFQLTLHLGDDISMDFSAGIITESSAFDINVTSDPNKPVTPLNLFSLMAGNNWFTIVPPTLQQFLNSIAFKGFSTSLDFTDGLSINSVSTLVGSNGAWNLFDNFTIQEFDVNWLVTGPGTINAQSIFFSSRVNFFPTIFKGGFDVEITSDLTLSAAFDGTVSINDLLAAITGGFIKIPESLVSVVFTGFGIDMDINSKYYAFFASGDIEMNLITNISLTDAALQLTSTSPVSGTGSNVYTAAISGLFSIGDLRLQSAVNYNSSTEDGGWDLSINMPVGDKLNLGQLMDGLFKKVGFELPTSFLPADLSITSFDLTADIPNGTEKGSYAVKTSIEWKFTFPIINQRIDITAALALKYDATKAEGKQYSGGVMGSILLEYFNAEVKIGYNFDGDDQLLMIEWEGFVAKYNVAGESRTIIFEIKNWSVGSLLTSFMKMLFDPNFELDAPWDILNKISLDGFKVTYNLDTKEVVVDYKLPKSIDLIFITINGIKLTKNAQGVQIAFDGSSVVPSVNDSSVFNKEKGQDVRNMPEVPGQGTQYFELRLLAMGQHVELNNASQYQSIKEVTDAMEKAFDTPEKGKVPIGPGSGNSLLSFNENSNWLIGTDFGILNVGTKEKPVWTLEMQAVFNDPNLYGLRIAMAGDKAKIFAGLDFEIMYKKISDGVGVYQIALTLPNALRYLQFGAVNITLPSIALAIYTNGDFMVDIGFPYKLDFSRSFTIQAIVPPGIPAMGSGGFYFGKLSSVTTKKVPQTNYGDFNPVIVFGIGLQVGVGYSINYGVLSAGFSVTIFGILEGVIATYHPYQGVLQENNKTEVETSYYYWLQGTLGLIGKLYGSLDFGIISASVNITVKVYAQATLEAYNKMPLAIVASVDVQVSAKINLGLFSIKINFSFKAEIRTDLTIGTDQTSMAPWNRQLLDSMDGESLVYTAKTSRLVVLPTKTMHYNSKLVVASTEEKSPTLNIYLIPHLTVAGAENGELKDQVAQYVTTLWIDAPDAENSESGVISSFEYLSQDFFRWLIQNYADETGTESTRVTADGLAVSEADLQMLLALLSNEETPLPIPIDKLLSFLEDTFEAVNIQNVTESSKPETAAVFPMLFDLELSVPDAGVDVNFSTYNMATDEYLSEVKKWFNELAVKVSEESNNTALKKSASVEHSLSTFVFEDYFVLIGKQLIGYAEDALKNYTYSLSKGNSLSAMANWANSISTSDGTTNAVEVSDLSKANQSHPLNGEIGIQITGVMYTILDGDNFVSIGAKYALETALFITQNAAIPGLLQVQEITYNSKTYTVKATDTINEVATGLQTTVVDLANDSSFQKNTLLTTEACLIIAAANYTAKSEETFTYIASTVYNNISVSDLLLQNQSVPELFIAGNSFVYDGITYEIVPGDTLTGIAKKLSTPDNTVTVNDLANDIEVQSLQVQPLGVLLIQPFIHTTITFSSPEDAETLGKIAQKYSTTSETLGTNYNNQQLNNLFYDSDNYSTANIPELRCLDVQSILDYFKANQSYTQLSGMVSRYQLHGMRLPTTLPGLTLNSNSSCTGDDCALYRLTGQQFKIPNDVKEGFTINLINTTLDWLQFNGEVPSGDPKKAVLPIKLTAEDISQISTVINYAQTTGIEPDILKLAAMTPYNLAPVQYTFQTVTQWSTSGVVNLPYGSLGNQTEISPLIWNFPSSLLQQIALPKKAGSAMDIQIGTYNAAKGVMDYKNSDYYGWSTLLEIDIKKQADDTAPGTSAFTYELIGANESGTQILERLLRVLDSNSSNNNQGVIEDIQWLYEGSDGLLSVGNLNMKTFIVQSNLSTETNPAQPTAFYLGKEAEAIKPNGVLNTLYDFVKLLWECSITRSGGYYLLYNEIEGNTGFPDTIFDSSGNGTISLLVTYSNSYNNILKDFMNCAVTGDKIDTSSSIVYAESKAQKDLSYTTTSANETLQSISFQYNILISELANLNETDVKLNTSAKPIVLNGLQYEVGLSTDTPSNNLTAIAEYFNVNPDDVKNLNPNIDNWDSLPVWQLVEIPTVTYQITTGEGTPGNTMQSIANYYFIDVDTLSFIIKDAAVFDVNTTFAIVDQVVHKVSSIQQGTAGFELTRTDPGTPPDNPNDSGYAEIYLNNLYNLLNYQIVANRYFNKSIVGLPSGPESTDDQNEENSDSPWNYNQVIPIAEYAVDNPNNSYPAGFPQKEDNPYRGIGNTLQIHFDWVDYYGNETVTPFSDPELNTKSPLNNPPVQVGYLDELKGFSQWPSLFITYDVTLENDTDRELLLNFSFDITRYQNTDGKPCVSDPNDPDAPEYQKNALHDLAVYTNIYYQINQYNPYKEGQNTVALTLSTSLLPEIETDVDLEPINDFVKEIYSYLYTIAYCQTVPTAPTMSSIKQPVAIENLETASIFELTVVLHMERDLSFVNNDFKDSPSVTSTSTFVQPNTYVPTIGQENSAGEKTQNYSLTEFAINFEKTFYQENEYILKIATGINEELVGSQKDESIYIVRMGLKPGNGIYWSVEPSGSYELTSDSISKLTAVGVPVSVTDKLTPLIGTIYLSKTSFDEALQGVLTNEEFTTYQIQIYTYSLLNASFYAPLPISTSLTSKKDVPICSYVTGKGLDCEKGSVKNFTGIDMDIWGKQCLDAIDLFLSSEYAVPGFLVDQLKSEEEKAFLQEQEIDATSYLEAITNAKSLLAEAISTKVVPILTAPEVSETEVLSAQEKFKQQLLMQLGNTYSINAVVQMQVTAQSGIAREGKDQIAPRLYGTPSIVNNPEGESKLYSISNAKIQLDYEGGEETSDMSFIFSTKNSKEFTTVSLDMDYQITHIEFDITDVPDVKGYQASKWLTFIVPINLAETAEPDFDNSPLQQSLGTVDIPIVLRNYPKPPTLTTQEGTAVSVTGDTTKEKLEKASEWNFMYTYSEDQAAQDQIYSDIRFNTFDSQNNKASRYSSSRDLFNDMAQMVSVWTPVLNDMTKYLTLISPASDETDPNLNNAFYAMQTMVQLTHNLALAWTEHNKNTMLLQSSQETISAYDFIIQQKEDPYFTTTCDCQGNEECKRLVVTIVPPQDMSEIDKKLFIDELAVQQAEIPDIPVINIKDYTRVQATDESGTPIENSYWYVKDPEANPKEYLGYPCSFEIPNRTVEVNGLNILQFQNTWAGIAVIRNEGLVEDNPTNTKFIYRTPLVKFSNKLIPLLSNNTEINIAKIIDENGSTVSLSEHLATFFKTFFTYDELQEQTIKITGAWNYYLQDKTKSDLPSIQLPILLYTPFSFMIPEDYTIPEGGCSREITTSTPFVCQLAEALEKWYEENKPMTTDAYFSFDLSVFSAVTETQLPLIQLSKLVLPYKYIKNL</sequence>
<gene>
    <name evidence="2" type="ORF">DFQ07_0289</name>
</gene>
<evidence type="ECO:0000259" key="1">
    <source>
        <dbReference type="Pfam" id="PF01476"/>
    </source>
</evidence>
<dbReference type="PANTHER" id="PTHR33734:SF22">
    <property type="entry name" value="MEMBRANE-BOUND LYTIC MUREIN TRANSGLYCOSYLASE D"/>
    <property type="match status" value="1"/>
</dbReference>
<reference evidence="2 3" key="1">
    <citation type="submission" date="2019-03" db="EMBL/GenBank/DDBJ databases">
        <title>Genomic Encyclopedia of Type Strains, Phase III (KMG-III): the genomes of soil and plant-associated and newly described type strains.</title>
        <authorList>
            <person name="Whitman W."/>
        </authorList>
    </citation>
    <scope>NUCLEOTIDE SEQUENCE [LARGE SCALE GENOMIC DNA]</scope>
    <source>
        <strain evidence="2 3">CECT 8283</strain>
    </source>
</reference>
<dbReference type="Pfam" id="PF01476">
    <property type="entry name" value="LysM"/>
    <property type="match status" value="1"/>
</dbReference>
<dbReference type="RefSeq" id="WP_133534496.1">
    <property type="nucleotide sequence ID" value="NZ_SNYH01000001.1"/>
</dbReference>
<dbReference type="EMBL" id="SNYH01000001">
    <property type="protein sequence ID" value="TDQ29959.1"/>
    <property type="molecule type" value="Genomic_DNA"/>
</dbReference>
<accession>A0A4R6TNV5</accession>
<keyword evidence="3" id="KW-1185">Reference proteome</keyword>
<proteinExistence type="predicted"/>